<dbReference type="Gene3D" id="1.20.5.3310">
    <property type="match status" value="1"/>
</dbReference>
<reference evidence="11 12" key="1">
    <citation type="submission" date="2015-01" db="EMBL/GenBank/DDBJ databases">
        <title>Draft genome sequence of Leucobacter komagatae strain VKM ST2845.</title>
        <authorList>
            <person name="Karlyshev A.V."/>
            <person name="Kudryashova E.B."/>
        </authorList>
    </citation>
    <scope>NUCLEOTIDE SEQUENCE [LARGE SCALE GENOMIC DNA]</scope>
    <source>
        <strain evidence="11 12">VKM ST2845</strain>
    </source>
</reference>
<dbReference type="OrthoDB" id="5245163at2"/>
<evidence type="ECO:0000313" key="11">
    <source>
        <dbReference type="EMBL" id="KIP52766.1"/>
    </source>
</evidence>
<keyword evidence="2 9" id="KW-0813">Transport</keyword>
<evidence type="ECO:0000256" key="10">
    <source>
        <dbReference type="SAM" id="MobiDB-lite"/>
    </source>
</evidence>
<keyword evidence="5 9" id="KW-0653">Protein transport</keyword>
<evidence type="ECO:0000256" key="4">
    <source>
        <dbReference type="ARBA" id="ARBA00022692"/>
    </source>
</evidence>
<evidence type="ECO:0000256" key="5">
    <source>
        <dbReference type="ARBA" id="ARBA00022927"/>
    </source>
</evidence>
<evidence type="ECO:0000256" key="7">
    <source>
        <dbReference type="ARBA" id="ARBA00023010"/>
    </source>
</evidence>
<dbReference type="Proteomes" id="UP000032120">
    <property type="component" value="Unassembled WGS sequence"/>
</dbReference>
<keyword evidence="4 9" id="KW-0812">Transmembrane</keyword>
<organism evidence="11 12">
    <name type="scientific">Leucobacter komagatae</name>
    <dbReference type="NCBI Taxonomy" id="55969"/>
    <lineage>
        <taxon>Bacteria</taxon>
        <taxon>Bacillati</taxon>
        <taxon>Actinomycetota</taxon>
        <taxon>Actinomycetes</taxon>
        <taxon>Micrococcales</taxon>
        <taxon>Microbacteriaceae</taxon>
        <taxon>Leucobacter</taxon>
    </lineage>
</organism>
<evidence type="ECO:0000256" key="1">
    <source>
        <dbReference type="ARBA" id="ARBA00004162"/>
    </source>
</evidence>
<dbReference type="AlphaFoldDB" id="A0A0D0HYT9"/>
<keyword evidence="3 9" id="KW-1003">Cell membrane</keyword>
<comment type="function">
    <text evidence="9">Part of the twin-arginine translocation (Tat) system that transports large folded proteins containing a characteristic twin-arginine motif in their signal peptide across membranes. TatA could form the protein-conducting channel of the Tat system.</text>
</comment>
<accession>A0A0D0HYT9</accession>
<dbReference type="Pfam" id="PF02416">
    <property type="entry name" value="TatA_B_E"/>
    <property type="match status" value="1"/>
</dbReference>
<dbReference type="GO" id="GO:0033281">
    <property type="term" value="C:TAT protein transport complex"/>
    <property type="evidence" value="ECO:0007669"/>
    <property type="project" value="UniProtKB-UniRule"/>
</dbReference>
<dbReference type="RefSeq" id="WP_042543790.1">
    <property type="nucleotide sequence ID" value="NZ_JXSQ01000007.1"/>
</dbReference>
<comment type="subunit">
    <text evidence="9">The Tat system comprises two distinct complexes: a TatABC complex, containing multiple copies of TatA, TatB and TatC subunits, and a separate TatA complex, containing only TatA subunits. Substrates initially bind to the TatABC complex, which probably triggers association of the separate TatA complex to form the active translocon.</text>
</comment>
<proteinExistence type="inferred from homology"/>
<keyword evidence="12" id="KW-1185">Reference proteome</keyword>
<keyword evidence="8 9" id="KW-0472">Membrane</keyword>
<protein>
    <recommendedName>
        <fullName evidence="9">Sec-independent protein translocase protein TatA</fullName>
    </recommendedName>
</protein>
<dbReference type="InterPro" id="IPR003369">
    <property type="entry name" value="TatA/B/E"/>
</dbReference>
<evidence type="ECO:0000256" key="3">
    <source>
        <dbReference type="ARBA" id="ARBA00022475"/>
    </source>
</evidence>
<dbReference type="PANTHER" id="PTHR42982">
    <property type="entry name" value="SEC-INDEPENDENT PROTEIN TRANSLOCASE PROTEIN TATA"/>
    <property type="match status" value="1"/>
</dbReference>
<gene>
    <name evidence="9" type="primary">tatA</name>
    <name evidence="11" type="ORF">SD72_07370</name>
</gene>
<dbReference type="GO" id="GO:0008320">
    <property type="term" value="F:protein transmembrane transporter activity"/>
    <property type="evidence" value="ECO:0007669"/>
    <property type="project" value="UniProtKB-UniRule"/>
</dbReference>
<sequence length="70" mass="7277">MGQGLTGPHLIVLVFLVVLLFGAPKLPMLAKSLGQSMKILKNEVRADDDQPAREPVAAEPSKPGDAGGAN</sequence>
<evidence type="ECO:0000256" key="8">
    <source>
        <dbReference type="ARBA" id="ARBA00023136"/>
    </source>
</evidence>
<dbReference type="GO" id="GO:0043953">
    <property type="term" value="P:protein transport by the Tat complex"/>
    <property type="evidence" value="ECO:0007669"/>
    <property type="project" value="UniProtKB-UniRule"/>
</dbReference>
<keyword evidence="7 9" id="KW-0811">Translocation</keyword>
<comment type="caution">
    <text evidence="11">The sequence shown here is derived from an EMBL/GenBank/DDBJ whole genome shotgun (WGS) entry which is preliminary data.</text>
</comment>
<dbReference type="HAMAP" id="MF_00236">
    <property type="entry name" value="TatA_E"/>
    <property type="match status" value="1"/>
</dbReference>
<evidence type="ECO:0000256" key="9">
    <source>
        <dbReference type="HAMAP-Rule" id="MF_00236"/>
    </source>
</evidence>
<evidence type="ECO:0000256" key="6">
    <source>
        <dbReference type="ARBA" id="ARBA00022989"/>
    </source>
</evidence>
<feature type="transmembrane region" description="Helical" evidence="9">
    <location>
        <begin position="6"/>
        <end position="23"/>
    </location>
</feature>
<comment type="subcellular location">
    <subcellularLocation>
        <location evidence="1 9">Cell membrane</location>
        <topology evidence="1 9">Single-pass membrane protein</topology>
    </subcellularLocation>
</comment>
<evidence type="ECO:0000313" key="12">
    <source>
        <dbReference type="Proteomes" id="UP000032120"/>
    </source>
</evidence>
<keyword evidence="6 9" id="KW-1133">Transmembrane helix</keyword>
<comment type="similarity">
    <text evidence="9">Belongs to the TatA/E family.</text>
</comment>
<dbReference type="EMBL" id="JXSQ01000007">
    <property type="protein sequence ID" value="KIP52766.1"/>
    <property type="molecule type" value="Genomic_DNA"/>
</dbReference>
<evidence type="ECO:0000256" key="2">
    <source>
        <dbReference type="ARBA" id="ARBA00022448"/>
    </source>
</evidence>
<name>A0A0D0HYT9_9MICO</name>
<dbReference type="PANTHER" id="PTHR42982:SF8">
    <property type="entry name" value="SEC-INDEPENDENT PROTEIN TRANSLOCASE PROTEIN TATA"/>
    <property type="match status" value="1"/>
</dbReference>
<feature type="region of interest" description="Disordered" evidence="10">
    <location>
        <begin position="44"/>
        <end position="70"/>
    </location>
</feature>
<dbReference type="InterPro" id="IPR006312">
    <property type="entry name" value="TatA/E"/>
</dbReference>